<comment type="similarity">
    <text evidence="1">Belongs to the pseudouridine synthase RluA family.</text>
</comment>
<dbReference type="GO" id="GO:0003723">
    <property type="term" value="F:RNA binding"/>
    <property type="evidence" value="ECO:0007669"/>
    <property type="project" value="InterPro"/>
</dbReference>
<dbReference type="CDD" id="cd02869">
    <property type="entry name" value="PseudoU_synth_RluA_like"/>
    <property type="match status" value="1"/>
</dbReference>
<accession>A0A181C6G1</accession>
<dbReference type="PANTHER" id="PTHR21600">
    <property type="entry name" value="MITOCHONDRIAL RNA PSEUDOURIDINE SYNTHASE"/>
    <property type="match status" value="1"/>
</dbReference>
<feature type="domain" description="Pseudouridine synthase RsuA/RluA-like" evidence="3">
    <location>
        <begin position="28"/>
        <end position="181"/>
    </location>
</feature>
<reference evidence="4 5" key="1">
    <citation type="submission" date="2020-03" db="EMBL/GenBank/DDBJ databases">
        <title>Isolation of cellulose-producing strains, genome characterization and application of the synthesized cellulose films as an economical and sustainable material for piezoelectric sensor construction.</title>
        <authorList>
            <person name="Mangayil R.K."/>
        </authorList>
    </citation>
    <scope>NUCLEOTIDE SEQUENCE [LARGE SCALE GENOMIC DNA]</scope>
    <source>
        <strain evidence="4 5">ENS 9a1a</strain>
    </source>
</reference>
<protein>
    <submittedName>
        <fullName evidence="4">RluA family pseudouridine synthase</fullName>
    </submittedName>
</protein>
<keyword evidence="5" id="KW-1185">Reference proteome</keyword>
<dbReference type="Gene3D" id="3.30.2350.10">
    <property type="entry name" value="Pseudouridine synthase"/>
    <property type="match status" value="1"/>
</dbReference>
<sequence>MTAPARPRGSVPPARSLPCAVLYHDSRFIVLDKPPGLPVHPARAGGPSVEDWFPLISRHRNGPWLAHRLDQDTAGCLVVALRKQALVAAQECFAAGRARKTYWAIVQGMPAGPSGTVDAPLARVEQGRQWRMQVTARGGQPARTRWRTLATGQDGAGNPISWLELVLETGRTHQARAHCAALGCPILGDARYGARAAGALHLMSRSIHLPLDVPVHAMAMPPAHMDRLMAQAGWAVPPGNVEKEATRCLPTH</sequence>
<organism evidence="4 5">
    <name type="scientific">Komagataeibacter rhaeticus</name>
    <dbReference type="NCBI Taxonomy" id="215221"/>
    <lineage>
        <taxon>Bacteria</taxon>
        <taxon>Pseudomonadati</taxon>
        <taxon>Pseudomonadota</taxon>
        <taxon>Alphaproteobacteria</taxon>
        <taxon>Acetobacterales</taxon>
        <taxon>Acetobacteraceae</taxon>
        <taxon>Komagataeibacter</taxon>
    </lineage>
</organism>
<dbReference type="PANTHER" id="PTHR21600:SF44">
    <property type="entry name" value="RIBOSOMAL LARGE SUBUNIT PSEUDOURIDINE SYNTHASE D"/>
    <property type="match status" value="1"/>
</dbReference>
<dbReference type="SUPFAM" id="SSF55120">
    <property type="entry name" value="Pseudouridine synthase"/>
    <property type="match status" value="1"/>
</dbReference>
<dbReference type="AlphaFoldDB" id="A0A181C6G1"/>
<keyword evidence="2" id="KW-0413">Isomerase</keyword>
<dbReference type="PROSITE" id="PS01129">
    <property type="entry name" value="PSI_RLU"/>
    <property type="match status" value="1"/>
</dbReference>
<dbReference type="KEGG" id="kre:GWK63_00365"/>
<evidence type="ECO:0000259" key="3">
    <source>
        <dbReference type="Pfam" id="PF00849"/>
    </source>
</evidence>
<dbReference type="InterPro" id="IPR020103">
    <property type="entry name" value="PsdUridine_synth_cat_dom_sf"/>
</dbReference>
<evidence type="ECO:0000256" key="2">
    <source>
        <dbReference type="ARBA" id="ARBA00023235"/>
    </source>
</evidence>
<dbReference type="GeneID" id="85020594"/>
<dbReference type="EMBL" id="CP050139">
    <property type="protein sequence ID" value="QIP34159.1"/>
    <property type="molecule type" value="Genomic_DNA"/>
</dbReference>
<dbReference type="InterPro" id="IPR050188">
    <property type="entry name" value="RluA_PseudoU_synthase"/>
</dbReference>
<evidence type="ECO:0000313" key="4">
    <source>
        <dbReference type="EMBL" id="QIP34159.1"/>
    </source>
</evidence>
<dbReference type="RefSeq" id="WP_050800555.1">
    <property type="nucleotide sequence ID" value="NZ_CALMTF010000052.1"/>
</dbReference>
<dbReference type="Proteomes" id="UP000502533">
    <property type="component" value="Chromosome"/>
</dbReference>
<name>A0A181C6G1_9PROT</name>
<dbReference type="Pfam" id="PF00849">
    <property type="entry name" value="PseudoU_synth_2"/>
    <property type="match status" value="1"/>
</dbReference>
<dbReference type="GO" id="GO:0000455">
    <property type="term" value="P:enzyme-directed rRNA pseudouridine synthesis"/>
    <property type="evidence" value="ECO:0007669"/>
    <property type="project" value="TreeGrafter"/>
</dbReference>
<dbReference type="GO" id="GO:0140098">
    <property type="term" value="F:catalytic activity, acting on RNA"/>
    <property type="evidence" value="ECO:0007669"/>
    <property type="project" value="UniProtKB-ARBA"/>
</dbReference>
<proteinExistence type="inferred from homology"/>
<dbReference type="InterPro" id="IPR006145">
    <property type="entry name" value="PsdUridine_synth_RsuA/RluA"/>
</dbReference>
<gene>
    <name evidence="4" type="ORF">GWK63_00365</name>
</gene>
<evidence type="ECO:0000256" key="1">
    <source>
        <dbReference type="ARBA" id="ARBA00010876"/>
    </source>
</evidence>
<evidence type="ECO:0000313" key="5">
    <source>
        <dbReference type="Proteomes" id="UP000502533"/>
    </source>
</evidence>
<dbReference type="InterPro" id="IPR006224">
    <property type="entry name" value="PsdUridine_synth_RluA-like_CS"/>
</dbReference>
<dbReference type="GO" id="GO:0009982">
    <property type="term" value="F:pseudouridine synthase activity"/>
    <property type="evidence" value="ECO:0007669"/>
    <property type="project" value="InterPro"/>
</dbReference>